<feature type="compositionally biased region" description="Polar residues" evidence="1">
    <location>
        <begin position="317"/>
        <end position="336"/>
    </location>
</feature>
<gene>
    <name evidence="2" type="ORF">AWC38_SpisGene19439</name>
</gene>
<evidence type="ECO:0000313" key="2">
    <source>
        <dbReference type="EMBL" id="PFX16297.1"/>
    </source>
</evidence>
<proteinExistence type="predicted"/>
<keyword evidence="3" id="KW-1185">Reference proteome</keyword>
<comment type="caution">
    <text evidence="2">The sequence shown here is derived from an EMBL/GenBank/DDBJ whole genome shotgun (WGS) entry which is preliminary data.</text>
</comment>
<name>A0A2B4RIV5_STYPI</name>
<protein>
    <submittedName>
        <fullName evidence="2">Uncharacterized protein</fullName>
    </submittedName>
</protein>
<dbReference type="EMBL" id="LSMT01000557">
    <property type="protein sequence ID" value="PFX16297.1"/>
    <property type="molecule type" value="Genomic_DNA"/>
</dbReference>
<evidence type="ECO:0000256" key="1">
    <source>
        <dbReference type="SAM" id="MobiDB-lite"/>
    </source>
</evidence>
<organism evidence="2 3">
    <name type="scientific">Stylophora pistillata</name>
    <name type="common">Smooth cauliflower coral</name>
    <dbReference type="NCBI Taxonomy" id="50429"/>
    <lineage>
        <taxon>Eukaryota</taxon>
        <taxon>Metazoa</taxon>
        <taxon>Cnidaria</taxon>
        <taxon>Anthozoa</taxon>
        <taxon>Hexacorallia</taxon>
        <taxon>Scleractinia</taxon>
        <taxon>Astrocoeniina</taxon>
        <taxon>Pocilloporidae</taxon>
        <taxon>Stylophora</taxon>
    </lineage>
</organism>
<evidence type="ECO:0000313" key="3">
    <source>
        <dbReference type="Proteomes" id="UP000225706"/>
    </source>
</evidence>
<dbReference type="AlphaFoldDB" id="A0A2B4RIV5"/>
<sequence length="351" mass="39510">MDGELQRKSVTFENDLQMDDVLGEFGIRKDLPVFKSNETSPESSPLAISPLNTIEDTEVEENVRTEIRKRIPTGKAREFEVQIFKDNRRKALPPTSPTLRPRRGRWKWVMPANRALVKLAKKQHNDGEISSVRSRLSSRCKRSANSSCSSKTKLMEAKAKAASLEIKAAFLKERQALRMATEELEFRQEITQAKVEEELYEQFEMEQNIDDMDDYLEKMKVQSTSTPISSQAISSTQVKLLVASASNSISKDQQGPAVVNSVTTAPKVTPSITPISSSPAFTTSSMNPSAQPFISENLFTKPEEPAVSVVPKHLYNPQRTPHSSRRNSSPVFNESTYQEFINVQKKKQTEL</sequence>
<accession>A0A2B4RIV5</accession>
<reference evidence="3" key="1">
    <citation type="journal article" date="2017" name="bioRxiv">
        <title>Comparative analysis of the genomes of Stylophora pistillata and Acropora digitifera provides evidence for extensive differences between species of corals.</title>
        <authorList>
            <person name="Voolstra C.R."/>
            <person name="Li Y."/>
            <person name="Liew Y.J."/>
            <person name="Baumgarten S."/>
            <person name="Zoccola D."/>
            <person name="Flot J.-F."/>
            <person name="Tambutte S."/>
            <person name="Allemand D."/>
            <person name="Aranda M."/>
        </authorList>
    </citation>
    <scope>NUCLEOTIDE SEQUENCE [LARGE SCALE GENOMIC DNA]</scope>
</reference>
<feature type="region of interest" description="Disordered" evidence="1">
    <location>
        <begin position="314"/>
        <end position="336"/>
    </location>
</feature>
<dbReference type="Proteomes" id="UP000225706">
    <property type="component" value="Unassembled WGS sequence"/>
</dbReference>